<gene>
    <name evidence="6" type="primary">CYP1B1</name>
    <name evidence="6" type="ORF">EC973_008081</name>
</gene>
<evidence type="ECO:0000256" key="5">
    <source>
        <dbReference type="RuleBase" id="RU000461"/>
    </source>
</evidence>
<dbReference type="PRINTS" id="PR00463">
    <property type="entry name" value="EP450I"/>
</dbReference>
<keyword evidence="7" id="KW-1185">Reference proteome</keyword>
<comment type="cofactor">
    <cofactor evidence="4">
        <name>heme</name>
        <dbReference type="ChEBI" id="CHEBI:30413"/>
    </cofactor>
</comment>
<dbReference type="Proteomes" id="UP000605846">
    <property type="component" value="Unassembled WGS sequence"/>
</dbReference>
<dbReference type="PANTHER" id="PTHR46300:SF9">
    <property type="entry name" value="P450, PUTATIVE-RELATED"/>
    <property type="match status" value="1"/>
</dbReference>
<proteinExistence type="inferred from homology"/>
<evidence type="ECO:0000256" key="4">
    <source>
        <dbReference type="PIRSR" id="PIRSR602401-1"/>
    </source>
</evidence>
<accession>A0A8H7BX96</accession>
<dbReference type="EMBL" id="JABAYA010000066">
    <property type="protein sequence ID" value="KAF7727034.1"/>
    <property type="molecule type" value="Genomic_DNA"/>
</dbReference>
<name>A0A8H7BX96_9FUNG</name>
<dbReference type="SUPFAM" id="SSF48264">
    <property type="entry name" value="Cytochrome P450"/>
    <property type="match status" value="1"/>
</dbReference>
<protein>
    <submittedName>
        <fullName evidence="6">Cytochrome P450 1B1</fullName>
    </submittedName>
</protein>
<dbReference type="Gene3D" id="1.10.630.10">
    <property type="entry name" value="Cytochrome P450"/>
    <property type="match status" value="1"/>
</dbReference>
<keyword evidence="2 5" id="KW-0560">Oxidoreductase</keyword>
<dbReference type="GO" id="GO:0016705">
    <property type="term" value="F:oxidoreductase activity, acting on paired donors, with incorporation or reduction of molecular oxygen"/>
    <property type="evidence" value="ECO:0007669"/>
    <property type="project" value="InterPro"/>
</dbReference>
<dbReference type="InterPro" id="IPR002401">
    <property type="entry name" value="Cyt_P450_E_grp-I"/>
</dbReference>
<dbReference type="InterPro" id="IPR001128">
    <property type="entry name" value="Cyt_P450"/>
</dbReference>
<dbReference type="Pfam" id="PF00067">
    <property type="entry name" value="p450"/>
    <property type="match status" value="1"/>
</dbReference>
<comment type="similarity">
    <text evidence="5">Belongs to the cytochrome P450 family.</text>
</comment>
<keyword evidence="1 4" id="KW-0479">Metal-binding</keyword>
<comment type="caution">
    <text evidence="6">The sequence shown here is derived from an EMBL/GenBank/DDBJ whole genome shotgun (WGS) entry which is preliminary data.</text>
</comment>
<dbReference type="GO" id="GO:0020037">
    <property type="term" value="F:heme binding"/>
    <property type="evidence" value="ECO:0007669"/>
    <property type="project" value="InterPro"/>
</dbReference>
<dbReference type="PRINTS" id="PR00385">
    <property type="entry name" value="P450"/>
</dbReference>
<evidence type="ECO:0000313" key="6">
    <source>
        <dbReference type="EMBL" id="KAF7727034.1"/>
    </source>
</evidence>
<dbReference type="PANTHER" id="PTHR46300">
    <property type="entry name" value="P450, PUTATIVE (EUROFUNG)-RELATED-RELATED"/>
    <property type="match status" value="1"/>
</dbReference>
<keyword evidence="4 5" id="KW-0349">Heme</keyword>
<evidence type="ECO:0000256" key="1">
    <source>
        <dbReference type="ARBA" id="ARBA00022723"/>
    </source>
</evidence>
<keyword evidence="5" id="KW-0503">Monooxygenase</keyword>
<evidence type="ECO:0000256" key="3">
    <source>
        <dbReference type="ARBA" id="ARBA00023004"/>
    </source>
</evidence>
<organism evidence="6 7">
    <name type="scientific">Apophysomyces ossiformis</name>
    <dbReference type="NCBI Taxonomy" id="679940"/>
    <lineage>
        <taxon>Eukaryota</taxon>
        <taxon>Fungi</taxon>
        <taxon>Fungi incertae sedis</taxon>
        <taxon>Mucoromycota</taxon>
        <taxon>Mucoromycotina</taxon>
        <taxon>Mucoromycetes</taxon>
        <taxon>Mucorales</taxon>
        <taxon>Mucorineae</taxon>
        <taxon>Mucoraceae</taxon>
        <taxon>Apophysomyces</taxon>
    </lineage>
</organism>
<dbReference type="GO" id="GO:0005506">
    <property type="term" value="F:iron ion binding"/>
    <property type="evidence" value="ECO:0007669"/>
    <property type="project" value="InterPro"/>
</dbReference>
<dbReference type="OrthoDB" id="1055148at2759"/>
<evidence type="ECO:0000313" key="7">
    <source>
        <dbReference type="Proteomes" id="UP000605846"/>
    </source>
</evidence>
<keyword evidence="3 4" id="KW-0408">Iron</keyword>
<evidence type="ECO:0000256" key="2">
    <source>
        <dbReference type="ARBA" id="ARBA00023002"/>
    </source>
</evidence>
<dbReference type="InterPro" id="IPR017972">
    <property type="entry name" value="Cyt_P450_CS"/>
</dbReference>
<dbReference type="GO" id="GO:0004497">
    <property type="term" value="F:monooxygenase activity"/>
    <property type="evidence" value="ECO:0007669"/>
    <property type="project" value="UniProtKB-KW"/>
</dbReference>
<dbReference type="InterPro" id="IPR036396">
    <property type="entry name" value="Cyt_P450_sf"/>
</dbReference>
<reference evidence="6" key="1">
    <citation type="submission" date="2020-01" db="EMBL/GenBank/DDBJ databases">
        <title>Genome Sequencing of Three Apophysomyces-Like Fungal Strains Confirms a Novel Fungal Genus in the Mucoromycota with divergent Burkholderia-like Endosymbiotic Bacteria.</title>
        <authorList>
            <person name="Stajich J.E."/>
            <person name="Macias A.M."/>
            <person name="Carter-House D."/>
            <person name="Lovett B."/>
            <person name="Kasson L.R."/>
            <person name="Berry K."/>
            <person name="Grigoriev I."/>
            <person name="Chang Y."/>
            <person name="Spatafora J."/>
            <person name="Kasson M.T."/>
        </authorList>
    </citation>
    <scope>NUCLEOTIDE SEQUENCE</scope>
    <source>
        <strain evidence="6">NRRL A-21654</strain>
    </source>
</reference>
<sequence>MSLTSYTSSIHSALLSSKLDKDASRTAVAIVGLGVAAAALLKTWKSVSSSTLDLPGPTGWPIVGNLFQLGENWSETFARWSRTFGPVYKVRLGNRDVVVVNTVEAAKALFLDQGSAYTSRPYFYTFHGVFTNHAAPTIGTSFWNDSTRRKRRAVATAMNKPKVQSYVPIIEAEAHALVKEIYIMSQAGQIPLDPYTYFQRLALNTSLEVHFGTRLGDVEDSLFKEVAEVTAKVAGVRAVTGSLQDYLPILRYIPNNKASAQAANYGRRRKVFMDHFLDEVIERVKRNEDIPCIMSSILRDPENDLSRPEMDSISASMVSAGLDTFANTMIWSVGLLAARPDIQEKAQKAIEAVYGDRAPDPYEEKVEYISLPRATTADSIWNGVVIPSGSTIFMNAWALNFDDTVFDSPWEFRPERYMKDDLQGTNLFAFGLGRRMCPGVHLASREMYVSFLYVLYYFNIRKSDDVQEQDYDIHPLTGVHKAQAFSVAPKRFKVVFEPRNQEHFKQNILERSV</sequence>
<dbReference type="AlphaFoldDB" id="A0A8H7BX96"/>
<feature type="binding site" description="axial binding residue" evidence="4">
    <location>
        <position position="437"/>
    </location>
    <ligand>
        <name>heme</name>
        <dbReference type="ChEBI" id="CHEBI:30413"/>
    </ligand>
    <ligandPart>
        <name>Fe</name>
        <dbReference type="ChEBI" id="CHEBI:18248"/>
    </ligandPart>
</feature>
<dbReference type="InterPro" id="IPR050364">
    <property type="entry name" value="Cytochrome_P450_fung"/>
</dbReference>
<dbReference type="PROSITE" id="PS00086">
    <property type="entry name" value="CYTOCHROME_P450"/>
    <property type="match status" value="1"/>
</dbReference>